<proteinExistence type="predicted"/>
<dbReference type="Proteomes" id="UP000292580">
    <property type="component" value="Unassembled WGS sequence"/>
</dbReference>
<dbReference type="OrthoDB" id="118143at2157"/>
<accession>A0A483CP06</accession>
<comment type="caution">
    <text evidence="3">The sequence shown here is derived from an EMBL/GenBank/DDBJ whole genome shotgun (WGS) entry which is preliminary data.</text>
</comment>
<keyword evidence="4" id="KW-1185">Reference proteome</keyword>
<dbReference type="AlphaFoldDB" id="A0A483CP06"/>
<dbReference type="InterPro" id="IPR000620">
    <property type="entry name" value="EamA_dom"/>
</dbReference>
<dbReference type="Gene3D" id="1.10.3730.20">
    <property type="match status" value="1"/>
</dbReference>
<protein>
    <recommendedName>
        <fullName evidence="2">EamA domain-containing protein</fullName>
    </recommendedName>
</protein>
<feature type="transmembrane region" description="Helical" evidence="1">
    <location>
        <begin position="116"/>
        <end position="133"/>
    </location>
</feature>
<evidence type="ECO:0000313" key="3">
    <source>
        <dbReference type="EMBL" id="TAJ44445.1"/>
    </source>
</evidence>
<gene>
    <name evidence="3" type="ORF">CUJ86_03740</name>
</gene>
<feature type="transmembrane region" description="Helical" evidence="1">
    <location>
        <begin position="145"/>
        <end position="164"/>
    </location>
</feature>
<feature type="transmembrane region" description="Helical" evidence="1">
    <location>
        <begin position="92"/>
        <end position="110"/>
    </location>
</feature>
<feature type="domain" description="EamA" evidence="2">
    <location>
        <begin position="2"/>
        <end position="132"/>
    </location>
</feature>
<feature type="transmembrane region" description="Helical" evidence="1">
    <location>
        <begin position="6"/>
        <end position="25"/>
    </location>
</feature>
<sequence>MLWTALALTGALFNALYYITAKHWLRRCPEPLLAGSAFLCAGLILLLIAAITHLPLPGPEILPVLTVSAILNTAAVRLTFRALATTDISLAIPFLSFTPLFLVLTSWLILGERPGAGGMAGILLIVAGSYLLGGSGGISAPFHALSSHPGAALMLCVAAIYSITANVDKILLINAGLFVGYGIDLLCIGCFLLIFAAFDRSSLHGCGVLPPLVLGGLLAIEIMAIGSALLIQIVPYVISVKRTSILFAVLLGGALFREGERLRRGLSAGMMVAGAACILLMP</sequence>
<feature type="transmembrane region" description="Helical" evidence="1">
    <location>
        <begin position="208"/>
        <end position="230"/>
    </location>
</feature>
<reference evidence="3 4" key="1">
    <citation type="submission" date="2017-11" db="EMBL/GenBank/DDBJ databases">
        <title>Isolation and Characterization of Methanofollis Species from Methane Seep Offshore SW Taiwan.</title>
        <authorList>
            <person name="Teng N.-H."/>
            <person name="Lai M.-C."/>
            <person name="Chen S.-C."/>
        </authorList>
    </citation>
    <scope>NUCLEOTIDE SEQUENCE [LARGE SCALE GENOMIC DNA]</scope>
    <source>
        <strain evidence="3 4">FWC-SCC2</strain>
    </source>
</reference>
<organism evidence="3 4">
    <name type="scientific">Methanofollis fontis</name>
    <dbReference type="NCBI Taxonomy" id="2052832"/>
    <lineage>
        <taxon>Archaea</taxon>
        <taxon>Methanobacteriati</taxon>
        <taxon>Methanobacteriota</taxon>
        <taxon>Stenosarchaea group</taxon>
        <taxon>Methanomicrobia</taxon>
        <taxon>Methanomicrobiales</taxon>
        <taxon>Methanomicrobiaceae</taxon>
        <taxon>Methanofollis</taxon>
    </lineage>
</organism>
<feature type="transmembrane region" description="Helical" evidence="1">
    <location>
        <begin position="170"/>
        <end position="196"/>
    </location>
</feature>
<keyword evidence="1" id="KW-0472">Membrane</keyword>
<dbReference type="EMBL" id="PGCL01000002">
    <property type="protein sequence ID" value="TAJ44445.1"/>
    <property type="molecule type" value="Genomic_DNA"/>
</dbReference>
<keyword evidence="1" id="KW-1133">Transmembrane helix</keyword>
<dbReference type="SUPFAM" id="SSF103481">
    <property type="entry name" value="Multidrug resistance efflux transporter EmrE"/>
    <property type="match status" value="1"/>
</dbReference>
<dbReference type="Pfam" id="PF00892">
    <property type="entry name" value="EamA"/>
    <property type="match status" value="1"/>
</dbReference>
<dbReference type="GO" id="GO:0016020">
    <property type="term" value="C:membrane"/>
    <property type="evidence" value="ECO:0007669"/>
    <property type="project" value="InterPro"/>
</dbReference>
<evidence type="ECO:0000256" key="1">
    <source>
        <dbReference type="SAM" id="Phobius"/>
    </source>
</evidence>
<feature type="transmembrane region" description="Helical" evidence="1">
    <location>
        <begin position="32"/>
        <end position="55"/>
    </location>
</feature>
<name>A0A483CP06_9EURY</name>
<dbReference type="InterPro" id="IPR037185">
    <property type="entry name" value="EmrE-like"/>
</dbReference>
<keyword evidence="1" id="KW-0812">Transmembrane</keyword>
<evidence type="ECO:0000259" key="2">
    <source>
        <dbReference type="Pfam" id="PF00892"/>
    </source>
</evidence>
<dbReference type="RefSeq" id="WP_130646236.1">
    <property type="nucleotide sequence ID" value="NZ_PGCL01000002.1"/>
</dbReference>
<evidence type="ECO:0000313" key="4">
    <source>
        <dbReference type="Proteomes" id="UP000292580"/>
    </source>
</evidence>